<dbReference type="PANTHER" id="PTHR21325">
    <property type="entry name" value="PHOSPHOLIPASE B, PLB1"/>
    <property type="match status" value="1"/>
</dbReference>
<evidence type="ECO:0000313" key="2">
    <source>
        <dbReference type="EMBL" id="CAB00118.2"/>
    </source>
</evidence>
<dbReference type="PaxDb" id="6239-R07B7.8"/>
<keyword evidence="1" id="KW-1133">Transmembrane helix</keyword>
<dbReference type="SUPFAM" id="SSF52266">
    <property type="entry name" value="SGNH hydrolase"/>
    <property type="match status" value="1"/>
</dbReference>
<feature type="transmembrane region" description="Helical" evidence="1">
    <location>
        <begin position="49"/>
        <end position="67"/>
    </location>
</feature>
<dbReference type="PeptideAtlas" id="Q21799"/>
<dbReference type="InterPro" id="IPR038885">
    <property type="entry name" value="PLB1"/>
</dbReference>
<dbReference type="RefSeq" id="NP_506029.2">
    <property type="nucleotide sequence ID" value="NM_073628.5"/>
</dbReference>
<dbReference type="CTD" id="187657"/>
<dbReference type="eggNOG" id="KOG3670">
    <property type="taxonomic scope" value="Eukaryota"/>
</dbReference>
<keyword evidence="3" id="KW-1185">Reference proteome</keyword>
<dbReference type="PIR" id="T24016">
    <property type="entry name" value="T24016"/>
</dbReference>
<dbReference type="PANTHER" id="PTHR21325:SF26">
    <property type="entry name" value="LIPASE_GDSL DOMAIN-CONTAINING PROTEIN"/>
    <property type="match status" value="1"/>
</dbReference>
<dbReference type="EMBL" id="BX284605">
    <property type="protein sequence ID" value="CAB00118.2"/>
    <property type="molecule type" value="Genomic_DNA"/>
</dbReference>
<dbReference type="KEGG" id="cel:CELE_R07B7.8"/>
<dbReference type="Proteomes" id="UP000001940">
    <property type="component" value="Chromosome V"/>
</dbReference>
<gene>
    <name evidence="2" type="ORF">CELE_R07B7.8</name>
    <name evidence="2 4" type="ORF">R07B7.8</name>
</gene>
<protein>
    <submittedName>
        <fullName evidence="2">Lipase_GDSL domain-containing protein</fullName>
    </submittedName>
</protein>
<keyword evidence="1" id="KW-0472">Membrane</keyword>
<dbReference type="AlphaFoldDB" id="Q21799"/>
<dbReference type="OrthoDB" id="10265800at2759"/>
<dbReference type="AGR" id="WB:WBGene00011092"/>
<proteinExistence type="evidence at protein level"/>
<evidence type="ECO:0007829" key="5">
    <source>
        <dbReference type="PeptideAtlas" id="Q21799"/>
    </source>
</evidence>
<dbReference type="Gene3D" id="3.40.50.1110">
    <property type="entry name" value="SGNH hydrolase"/>
    <property type="match status" value="1"/>
</dbReference>
<dbReference type="UCSC" id="R07B7.8">
    <property type="organism name" value="c. elegans"/>
</dbReference>
<dbReference type="InParanoid" id="Q21799"/>
<dbReference type="Bgee" id="WBGene00011092">
    <property type="expression patterns" value="Expressed in germ line (C elegans) and 3 other cell types or tissues"/>
</dbReference>
<organism evidence="2 3">
    <name type="scientific">Caenorhabditis elegans</name>
    <dbReference type="NCBI Taxonomy" id="6239"/>
    <lineage>
        <taxon>Eukaryota</taxon>
        <taxon>Metazoa</taxon>
        <taxon>Ecdysozoa</taxon>
        <taxon>Nematoda</taxon>
        <taxon>Chromadorea</taxon>
        <taxon>Rhabditida</taxon>
        <taxon>Rhabditina</taxon>
        <taxon>Rhabditomorpha</taxon>
        <taxon>Rhabditoidea</taxon>
        <taxon>Rhabditidae</taxon>
        <taxon>Peloderinae</taxon>
        <taxon>Caenorhabditis</taxon>
    </lineage>
</organism>
<dbReference type="IntAct" id="Q21799">
    <property type="interactions" value="1"/>
</dbReference>
<dbReference type="GO" id="GO:0004620">
    <property type="term" value="F:phospholipase activity"/>
    <property type="evidence" value="ECO:0000318"/>
    <property type="project" value="GO_Central"/>
</dbReference>
<dbReference type="HOGENOM" id="CLU_564115_0_0_1"/>
<accession>Q21799</accession>
<evidence type="ECO:0000313" key="4">
    <source>
        <dbReference type="WormBase" id="R07B7.8"/>
    </source>
</evidence>
<dbReference type="OMA" id="PRLMINW"/>
<evidence type="ECO:0000313" key="3">
    <source>
        <dbReference type="Proteomes" id="UP000001940"/>
    </source>
</evidence>
<dbReference type="InterPro" id="IPR036514">
    <property type="entry name" value="SGNH_hydro_sf"/>
</dbReference>
<keyword evidence="5" id="KW-1267">Proteomics identification</keyword>
<name>Q21799_CAEEL</name>
<keyword evidence="1" id="KW-0812">Transmembrane</keyword>
<dbReference type="DIP" id="DIP-25563N"/>
<dbReference type="PhylomeDB" id="Q21799"/>
<dbReference type="InterPro" id="IPR001087">
    <property type="entry name" value="GDSL"/>
</dbReference>
<evidence type="ECO:0000256" key="1">
    <source>
        <dbReference type="SAM" id="Phobius"/>
    </source>
</evidence>
<reference evidence="2 3" key="1">
    <citation type="journal article" date="1998" name="Science">
        <title>Genome sequence of the nematode C. elegans: a platform for investigating biology.</title>
        <authorList>
            <consortium name="The C. elegans sequencing consortium"/>
            <person name="Sulson J.E."/>
            <person name="Waterston R."/>
        </authorList>
    </citation>
    <scope>NUCLEOTIDE SEQUENCE [LARGE SCALE GENOMIC DNA]</scope>
    <source>
        <strain evidence="2 3">Bristol N2</strain>
    </source>
</reference>
<dbReference type="WormBase" id="R07B7.8">
    <property type="protein sequence ID" value="CE40104"/>
    <property type="gene ID" value="WBGene00011092"/>
</dbReference>
<dbReference type="GeneID" id="187657"/>
<dbReference type="FunFam" id="3.40.50.1110:FF:000046">
    <property type="entry name" value="Protein CBG23371"/>
    <property type="match status" value="1"/>
</dbReference>
<dbReference type="GO" id="GO:0006644">
    <property type="term" value="P:phospholipid metabolic process"/>
    <property type="evidence" value="ECO:0000318"/>
    <property type="project" value="GO_Central"/>
</dbReference>
<dbReference type="Pfam" id="PF00657">
    <property type="entry name" value="Lipase_GDSL"/>
    <property type="match status" value="1"/>
</dbReference>
<sequence length="436" mass="50027">MQAFWNKNSRYRRVPSDMENVDKQDYKDHSTSRTVSSITNKCSRRYRNVTLFIFVVTIVSILFFLLFRGNRENLENYTNMVKNYTSKAMNLEAQTLAVAKSEVKMALEKYLNSIDPHEIYPDDVNMIKPHHIRVIGAMGDSLTIGSRAENIVGQRQRYPGNAFFTGMDFEVDRHLTVYNIFRIIAEKTGNKLFGGSTGIDYGENTGLNVAIGGMKSDDILRQAKELVSRIKANKEINIENDWKLVSLWIGTNDVGTLGYRLEDPIPVDEYKSHIEKGLLYLKENLPRTIVSIVGMFPAQLLQEAQSILKNGKRARTVENQKKLDDLSDGYRNVSYDFQNNEHFNSNDFTVVVQPFATEYTDSYRDEHGKYNPTFYASDLFHLSKFGHAVLAKHYWLNLFEPVGEKTKRADLGDTKPKIYELNEKNCLIKTVGNSKM</sequence>